<evidence type="ECO:0008006" key="3">
    <source>
        <dbReference type="Google" id="ProtNLM"/>
    </source>
</evidence>
<dbReference type="AlphaFoldDB" id="A0A5C3M0B2"/>
<dbReference type="EMBL" id="ML213607">
    <property type="protein sequence ID" value="TFK37578.1"/>
    <property type="molecule type" value="Genomic_DNA"/>
</dbReference>
<gene>
    <name evidence="1" type="ORF">BDQ12DRAFT_736111</name>
</gene>
<dbReference type="Gene3D" id="3.80.10.10">
    <property type="entry name" value="Ribonuclease Inhibitor"/>
    <property type="match status" value="1"/>
</dbReference>
<accession>A0A5C3M0B2</accession>
<dbReference type="OrthoDB" id="3264508at2759"/>
<reference evidence="1 2" key="1">
    <citation type="journal article" date="2019" name="Nat. Ecol. Evol.">
        <title>Megaphylogeny resolves global patterns of mushroom evolution.</title>
        <authorList>
            <person name="Varga T."/>
            <person name="Krizsan K."/>
            <person name="Foldi C."/>
            <person name="Dima B."/>
            <person name="Sanchez-Garcia M."/>
            <person name="Sanchez-Ramirez S."/>
            <person name="Szollosi G.J."/>
            <person name="Szarkandi J.G."/>
            <person name="Papp V."/>
            <person name="Albert L."/>
            <person name="Andreopoulos W."/>
            <person name="Angelini C."/>
            <person name="Antonin V."/>
            <person name="Barry K.W."/>
            <person name="Bougher N.L."/>
            <person name="Buchanan P."/>
            <person name="Buyck B."/>
            <person name="Bense V."/>
            <person name="Catcheside P."/>
            <person name="Chovatia M."/>
            <person name="Cooper J."/>
            <person name="Damon W."/>
            <person name="Desjardin D."/>
            <person name="Finy P."/>
            <person name="Geml J."/>
            <person name="Haridas S."/>
            <person name="Hughes K."/>
            <person name="Justo A."/>
            <person name="Karasinski D."/>
            <person name="Kautmanova I."/>
            <person name="Kiss B."/>
            <person name="Kocsube S."/>
            <person name="Kotiranta H."/>
            <person name="LaButti K.M."/>
            <person name="Lechner B.E."/>
            <person name="Liimatainen K."/>
            <person name="Lipzen A."/>
            <person name="Lukacs Z."/>
            <person name="Mihaltcheva S."/>
            <person name="Morgado L.N."/>
            <person name="Niskanen T."/>
            <person name="Noordeloos M.E."/>
            <person name="Ohm R.A."/>
            <person name="Ortiz-Santana B."/>
            <person name="Ovrebo C."/>
            <person name="Racz N."/>
            <person name="Riley R."/>
            <person name="Savchenko A."/>
            <person name="Shiryaev A."/>
            <person name="Soop K."/>
            <person name="Spirin V."/>
            <person name="Szebenyi C."/>
            <person name="Tomsovsky M."/>
            <person name="Tulloss R.E."/>
            <person name="Uehling J."/>
            <person name="Grigoriev I.V."/>
            <person name="Vagvolgyi C."/>
            <person name="Papp T."/>
            <person name="Martin F.M."/>
            <person name="Miettinen O."/>
            <person name="Hibbett D.S."/>
            <person name="Nagy L.G."/>
        </authorList>
    </citation>
    <scope>NUCLEOTIDE SEQUENCE [LARGE SCALE GENOMIC DNA]</scope>
    <source>
        <strain evidence="1 2">CBS 166.37</strain>
    </source>
</reference>
<dbReference type="SUPFAM" id="SSF52047">
    <property type="entry name" value="RNI-like"/>
    <property type="match status" value="1"/>
</dbReference>
<evidence type="ECO:0000313" key="2">
    <source>
        <dbReference type="Proteomes" id="UP000308652"/>
    </source>
</evidence>
<dbReference type="InterPro" id="IPR032675">
    <property type="entry name" value="LRR_dom_sf"/>
</dbReference>
<dbReference type="Proteomes" id="UP000308652">
    <property type="component" value="Unassembled WGS sequence"/>
</dbReference>
<evidence type="ECO:0000313" key="1">
    <source>
        <dbReference type="EMBL" id="TFK37578.1"/>
    </source>
</evidence>
<proteinExistence type="predicted"/>
<name>A0A5C3M0B2_9AGAR</name>
<organism evidence="1 2">
    <name type="scientific">Crucibulum laeve</name>
    <dbReference type="NCBI Taxonomy" id="68775"/>
    <lineage>
        <taxon>Eukaryota</taxon>
        <taxon>Fungi</taxon>
        <taxon>Dikarya</taxon>
        <taxon>Basidiomycota</taxon>
        <taxon>Agaricomycotina</taxon>
        <taxon>Agaricomycetes</taxon>
        <taxon>Agaricomycetidae</taxon>
        <taxon>Agaricales</taxon>
        <taxon>Agaricineae</taxon>
        <taxon>Nidulariaceae</taxon>
        <taxon>Crucibulum</taxon>
    </lineage>
</organism>
<keyword evidence="2" id="KW-1185">Reference proteome</keyword>
<protein>
    <recommendedName>
        <fullName evidence="3">F-box domain-containing protein</fullName>
    </recommendedName>
</protein>
<sequence>MTTIGDKAVHLVYDVLLLALDLFRDDYQTLFLCSLVNWEFNRVASRFLYSKVALIPPFRPVLDLKDSGALPQNSNLGPASLPRNAPYVLNVEIGGFLSSRPPPRNTLPVTLTNSIRAFVNLNRIELTPIIYHEDTFTETLGVLKEAKSLHELAVNACCMDDLRAPLLAKIDGIEKLTLHDPTRAILQLLPDWLERLSNKIMELHLKDNCGSVTPGVLKSFLPHVRNRLRAFTLGLSYSLTDEDVFNFLGQLPKLEMAELKYYWQMKAPPRQPPLPNLRTLTVNSRRLLSKFEVNAICKWIRRAITWSPIEELRVIQDEDDDDLFRVTGAHPSWESLIDHLTSRHTQTLRVLDLRLAFIKAETLKSLLAKCTALEELYLCAGKDSLGIFSDYSAGLTELYSVSFEIRNTKRRSYRNLGSNAAADIMRSGPRSLRRLAVNGVEWEGTWILTETSDIQFLVQEIKRPKAPWERT</sequence>